<dbReference type="RefSeq" id="WP_039688951.1">
    <property type="nucleotide sequence ID" value="NZ_CP009302.1"/>
</dbReference>
<keyword evidence="4" id="KW-1185">Reference proteome</keyword>
<keyword evidence="2" id="KW-0812">Transmembrane</keyword>
<dbReference type="STRING" id="1531429.JI75_04140"/>
<protein>
    <submittedName>
        <fullName evidence="3">Uncharacterized protein</fullName>
    </submittedName>
</protein>
<accession>A0A0A8B3P4</accession>
<feature type="region of interest" description="Disordered" evidence="1">
    <location>
        <begin position="37"/>
        <end position="62"/>
    </location>
</feature>
<dbReference type="AlphaFoldDB" id="A0A0A8B3P4"/>
<evidence type="ECO:0000313" key="4">
    <source>
        <dbReference type="Proteomes" id="UP000031121"/>
    </source>
</evidence>
<evidence type="ECO:0000256" key="1">
    <source>
        <dbReference type="SAM" id="MobiDB-lite"/>
    </source>
</evidence>
<reference evidence="4" key="1">
    <citation type="submission" date="2014-08" db="EMBL/GenBank/DDBJ databases">
        <title>Coriobacteriaceae sp. complete genome.</title>
        <authorList>
            <person name="Looft T."/>
            <person name="Bayles D.O."/>
            <person name="Stanton T.B."/>
        </authorList>
    </citation>
    <scope>NUCLEOTIDE SEQUENCE [LARGE SCALE GENOMIC DNA]</scope>
    <source>
        <strain evidence="4">68-1-3</strain>
    </source>
</reference>
<sequence length="128" mass="13398">MNVKDSKRCPVVGTSALQYQGVRYGKIISFNDIKRSAERGSETMQPDRRHQGSSALPSYSAEPAVGRTAKSVVDGLLDTTVLGCSDAVCSIAYEDARGVSFGLLTKGQSLVLGAGLVLLASLGMFLGA</sequence>
<feature type="compositionally biased region" description="Basic and acidic residues" evidence="1">
    <location>
        <begin position="37"/>
        <end position="50"/>
    </location>
</feature>
<proteinExistence type="predicted"/>
<name>A0A0A8B3P4_9ACTN</name>
<evidence type="ECO:0000256" key="2">
    <source>
        <dbReference type="SAM" id="Phobius"/>
    </source>
</evidence>
<keyword evidence="2" id="KW-1133">Transmembrane helix</keyword>
<gene>
    <name evidence="3" type="ORF">JI75_04140</name>
</gene>
<dbReference type="OrthoDB" id="9937682at2"/>
<reference evidence="3 4" key="2">
    <citation type="journal article" date="2015" name="Genome Announc.">
        <title>Complete Genome Sequence of Coriobacteriaceae Strain 68-1-3, a Novel Mucus-Degrading Isolate from the Swine Intestinal Tract.</title>
        <authorList>
            <person name="Looft T."/>
            <person name="Bayles D.O."/>
            <person name="Alt D.P."/>
            <person name="Stanton T.B."/>
        </authorList>
    </citation>
    <scope>NUCLEOTIDE SEQUENCE [LARGE SCALE GENOMIC DNA]</scope>
    <source>
        <strain evidence="3 4">68-1-3</strain>
    </source>
</reference>
<evidence type="ECO:0000313" key="3">
    <source>
        <dbReference type="EMBL" id="AJC11979.1"/>
    </source>
</evidence>
<dbReference type="Proteomes" id="UP000031121">
    <property type="component" value="Chromosome"/>
</dbReference>
<dbReference type="HOGENOM" id="CLU_1955881_0_0_11"/>
<feature type="transmembrane region" description="Helical" evidence="2">
    <location>
        <begin position="110"/>
        <end position="127"/>
    </location>
</feature>
<dbReference type="EMBL" id="CP009302">
    <property type="protein sequence ID" value="AJC11979.1"/>
    <property type="molecule type" value="Genomic_DNA"/>
</dbReference>
<dbReference type="KEGG" id="cbac:JI75_04140"/>
<organism evidence="3 4">
    <name type="scientific">Berryella intestinalis</name>
    <dbReference type="NCBI Taxonomy" id="1531429"/>
    <lineage>
        <taxon>Bacteria</taxon>
        <taxon>Bacillati</taxon>
        <taxon>Actinomycetota</taxon>
        <taxon>Coriobacteriia</taxon>
        <taxon>Eggerthellales</taxon>
        <taxon>Eggerthellaceae</taxon>
        <taxon>Berryella</taxon>
    </lineage>
</organism>
<keyword evidence="2" id="KW-0472">Membrane</keyword>